<keyword evidence="5" id="KW-0206">Cytoskeleton</keyword>
<comment type="subcellular location">
    <subcellularLocation>
        <location evidence="1">Cytoplasm</location>
        <location evidence="1">Cytoskeleton</location>
    </subcellularLocation>
</comment>
<evidence type="ECO:0000313" key="12">
    <source>
        <dbReference type="Proteomes" id="UP000613177"/>
    </source>
</evidence>
<dbReference type="Gene3D" id="1.20.1270.60">
    <property type="entry name" value="Arfaptin homology (AH) domain/BAR domain"/>
    <property type="match status" value="1"/>
</dbReference>
<gene>
    <name evidence="11" type="ORF">INT48_009162</name>
</gene>
<dbReference type="InterPro" id="IPR036028">
    <property type="entry name" value="SH3-like_dom_sf"/>
</dbReference>
<evidence type="ECO:0000259" key="9">
    <source>
        <dbReference type="PROSITE" id="PS50002"/>
    </source>
</evidence>
<dbReference type="PANTHER" id="PTHR23065">
    <property type="entry name" value="PROLINE-SERINE-THREONINE PHOSPHATASE INTERACTING PROTEIN 1"/>
    <property type="match status" value="1"/>
</dbReference>
<feature type="compositionally biased region" description="Polar residues" evidence="8">
    <location>
        <begin position="574"/>
        <end position="583"/>
    </location>
</feature>
<accession>A0A8H7VY67</accession>
<dbReference type="InterPro" id="IPR031160">
    <property type="entry name" value="F_BAR_dom"/>
</dbReference>
<feature type="compositionally biased region" description="Low complexity" evidence="8">
    <location>
        <begin position="9"/>
        <end position="20"/>
    </location>
</feature>
<dbReference type="SUPFAM" id="SSF103657">
    <property type="entry name" value="BAR/IMD domain-like"/>
    <property type="match status" value="1"/>
</dbReference>
<dbReference type="InterPro" id="IPR027267">
    <property type="entry name" value="AH/BAR_dom_sf"/>
</dbReference>
<dbReference type="PANTHER" id="PTHR23065:SF7">
    <property type="entry name" value="NOSTRIN, ISOFORM H"/>
    <property type="match status" value="1"/>
</dbReference>
<evidence type="ECO:0000256" key="4">
    <source>
        <dbReference type="ARBA" id="ARBA00022553"/>
    </source>
</evidence>
<evidence type="ECO:0000313" key="11">
    <source>
        <dbReference type="EMBL" id="KAG2235747.1"/>
    </source>
</evidence>
<dbReference type="SMART" id="SM00326">
    <property type="entry name" value="SH3"/>
    <property type="match status" value="1"/>
</dbReference>
<evidence type="ECO:0000259" key="10">
    <source>
        <dbReference type="PROSITE" id="PS51741"/>
    </source>
</evidence>
<dbReference type="InterPro" id="IPR001452">
    <property type="entry name" value="SH3_domain"/>
</dbReference>
<evidence type="ECO:0000256" key="7">
    <source>
        <dbReference type="PROSITE-ProRule" id="PRU01077"/>
    </source>
</evidence>
<dbReference type="PROSITE" id="PS51741">
    <property type="entry name" value="F_BAR"/>
    <property type="match status" value="1"/>
</dbReference>
<evidence type="ECO:0000256" key="5">
    <source>
        <dbReference type="ARBA" id="ARBA00023212"/>
    </source>
</evidence>
<keyword evidence="12" id="KW-1185">Reference proteome</keyword>
<feature type="region of interest" description="Disordered" evidence="8">
    <location>
        <begin position="547"/>
        <end position="634"/>
    </location>
</feature>
<feature type="region of interest" description="Disordered" evidence="8">
    <location>
        <begin position="826"/>
        <end position="862"/>
    </location>
</feature>
<dbReference type="GO" id="GO:0120104">
    <property type="term" value="C:mitotic actomyosin contractile ring, proximal layer"/>
    <property type="evidence" value="ECO:0007669"/>
    <property type="project" value="TreeGrafter"/>
</dbReference>
<dbReference type="InterPro" id="IPR001060">
    <property type="entry name" value="FCH_dom"/>
</dbReference>
<dbReference type="SMART" id="SM00055">
    <property type="entry name" value="FCH"/>
    <property type="match status" value="1"/>
</dbReference>
<evidence type="ECO:0000256" key="8">
    <source>
        <dbReference type="SAM" id="MobiDB-lite"/>
    </source>
</evidence>
<dbReference type="GO" id="GO:0005543">
    <property type="term" value="F:phospholipid binding"/>
    <property type="evidence" value="ECO:0007669"/>
    <property type="project" value="TreeGrafter"/>
</dbReference>
<evidence type="ECO:0000256" key="6">
    <source>
        <dbReference type="PROSITE-ProRule" id="PRU00192"/>
    </source>
</evidence>
<dbReference type="Gene3D" id="2.30.30.40">
    <property type="entry name" value="SH3 Domains"/>
    <property type="match status" value="1"/>
</dbReference>
<keyword evidence="3" id="KW-0963">Cytoplasm</keyword>
<name>A0A8H7VY67_9FUNG</name>
<dbReference type="Proteomes" id="UP000613177">
    <property type="component" value="Unassembled WGS sequence"/>
</dbReference>
<dbReference type="AlphaFoldDB" id="A0A8H7VY67"/>
<evidence type="ECO:0000256" key="3">
    <source>
        <dbReference type="ARBA" id="ARBA00022490"/>
    </source>
</evidence>
<dbReference type="SUPFAM" id="SSF50044">
    <property type="entry name" value="SH3-domain"/>
    <property type="match status" value="1"/>
</dbReference>
<protein>
    <submittedName>
        <fullName evidence="11">Uncharacterized protein</fullName>
    </submittedName>
</protein>
<dbReference type="GO" id="GO:0030036">
    <property type="term" value="P:actin cytoskeleton organization"/>
    <property type="evidence" value="ECO:0007669"/>
    <property type="project" value="UniProtKB-ARBA"/>
</dbReference>
<organism evidence="11 12">
    <name type="scientific">Thamnidium elegans</name>
    <dbReference type="NCBI Taxonomy" id="101142"/>
    <lineage>
        <taxon>Eukaryota</taxon>
        <taxon>Fungi</taxon>
        <taxon>Fungi incertae sedis</taxon>
        <taxon>Mucoromycota</taxon>
        <taxon>Mucoromycotina</taxon>
        <taxon>Mucoromycetes</taxon>
        <taxon>Mucorales</taxon>
        <taxon>Mucorineae</taxon>
        <taxon>Mucoraceae</taxon>
        <taxon>Thamnidium</taxon>
    </lineage>
</organism>
<dbReference type="CDD" id="cd00174">
    <property type="entry name" value="SH3"/>
    <property type="match status" value="1"/>
</dbReference>
<sequence>MTTSTAHTQPQLQPQQQLPPGSNFSDAFWDGQNKGVEIIMSRLRKSKDTCEEIKKLYESRASIEQDYGERLLKLAQNSRIGEFEEDTFAETLLRIPSALETTARAHIDLAQQMKDHLEVPLGGFLKDQRDVRKVQQQHIENSRQLKNLHEADVARARDYYSIECEKLASMENYCLNLGKDKSEEDIEKEIEEQKRMVTVADQVYRRSVDNFNSVNERWVTDWTSCADKFQEMEIKRMSYLRSTLWTTFSIDEECCDRIRTALEITDVQKDITSFVQRYGTGTRIPGPFTHEAPCQATQVHNVPIVAEVTTVSSSTPIMNHIDHHSLAPVKKTSLESLPERGASESTATSKPVTILTNPDEELKSVDRQLQQLEVHTTPHTETFLQTSPQQYTQTIEAEESLPEQQQHAPLSSQPMSGVTNNTDQSNGPVSTAIKEVEQILNIRGFTATSEDIVSPDHTDALVTKNVISKKTSYGSNNQTIPPVMMALPTTTTTTSRPTSHVVNDSDDFSAGIYDALGLNNQQSSQYDTSNHAPVQLAPLSTDTSVLLPASCSPSTESNQQTQKYKPMPNPVFANRQNSANSSTKNKEDNNNTRLPLTTRSSSLISPNSPHQVEEEDEQDKENKEYQNRMPRLPPKDEKWVISSIRRPQQLPVRTLNATMFDGTTSISRNSVLGVASAVREQQPAPEAPQPSAEEELNNTETPYLPKVHRPTVPLTIDIPNSVKPTTVEPPRAIAQQVIDEGRRLSQMSPVQQKMDLNNTISFNQQQPADRNLMHGYMNQNEVEDGGIRPAPWQEGITPEDRMIPKNGSYRGTPVMNGQGYYGNGHTSFQPGMAGPQEDNKKKFTKNNGKQYSESSIKSKEKESKTGRFSLGFFTEFSQSDIKSTHSNNQVTPPTQTTSQAHVGTPYIGYAKAQWPFEATINGELSFQVDEVVGIIRKQTDGWWEAERLGATFAGQRGLVPGNYMVEATHSV</sequence>
<reference evidence="11" key="1">
    <citation type="submission" date="2021-01" db="EMBL/GenBank/DDBJ databases">
        <title>Metabolic potential, ecology and presence of endohyphal bacteria is reflected in genomic diversity of Mucoromycotina.</title>
        <authorList>
            <person name="Muszewska A."/>
            <person name="Okrasinska A."/>
            <person name="Steczkiewicz K."/>
            <person name="Drgas O."/>
            <person name="Orlowska M."/>
            <person name="Perlinska-Lenart U."/>
            <person name="Aleksandrzak-Piekarczyk T."/>
            <person name="Szatraj K."/>
            <person name="Zielenkiewicz U."/>
            <person name="Pilsyk S."/>
            <person name="Malc E."/>
            <person name="Mieczkowski P."/>
            <person name="Kruszewska J.S."/>
            <person name="Biernat P."/>
            <person name="Pawlowska J."/>
        </authorList>
    </citation>
    <scope>NUCLEOTIDE SEQUENCE</scope>
    <source>
        <strain evidence="11">WA0000018081</strain>
    </source>
</reference>
<feature type="region of interest" description="Disordered" evidence="8">
    <location>
        <begin position="1"/>
        <end position="26"/>
    </location>
</feature>
<feature type="compositionally biased region" description="Polar residues" evidence="8">
    <location>
        <begin position="551"/>
        <end position="563"/>
    </location>
</feature>
<dbReference type="EMBL" id="JAEPRE010000028">
    <property type="protein sequence ID" value="KAG2235747.1"/>
    <property type="molecule type" value="Genomic_DNA"/>
</dbReference>
<evidence type="ECO:0000256" key="2">
    <source>
        <dbReference type="ARBA" id="ARBA00022443"/>
    </source>
</evidence>
<keyword evidence="2 6" id="KW-0728">SH3 domain</keyword>
<dbReference type="GO" id="GO:0009898">
    <property type="term" value="C:cytoplasmic side of plasma membrane"/>
    <property type="evidence" value="ECO:0007669"/>
    <property type="project" value="TreeGrafter"/>
</dbReference>
<dbReference type="Pfam" id="PF00611">
    <property type="entry name" value="FCH"/>
    <property type="match status" value="1"/>
</dbReference>
<feature type="compositionally biased region" description="Polar residues" evidence="8">
    <location>
        <begin position="402"/>
        <end position="428"/>
    </location>
</feature>
<dbReference type="PROSITE" id="PS50002">
    <property type="entry name" value="SH3"/>
    <property type="match status" value="1"/>
</dbReference>
<proteinExistence type="predicted"/>
<comment type="caution">
    <text evidence="11">The sequence shown here is derived from an EMBL/GenBank/DDBJ whole genome shotgun (WGS) entry which is preliminary data.</text>
</comment>
<evidence type="ECO:0000256" key="1">
    <source>
        <dbReference type="ARBA" id="ARBA00004245"/>
    </source>
</evidence>
<dbReference type="Pfam" id="PF14604">
    <property type="entry name" value="SH3_9"/>
    <property type="match status" value="1"/>
</dbReference>
<feature type="compositionally biased region" description="Polar residues" evidence="8">
    <location>
        <begin position="591"/>
        <end position="610"/>
    </location>
</feature>
<feature type="domain" description="SH3" evidence="9">
    <location>
        <begin position="905"/>
        <end position="969"/>
    </location>
</feature>
<keyword evidence="7" id="KW-0175">Coiled coil</keyword>
<keyword evidence="4" id="KW-0597">Phosphoprotein</keyword>
<feature type="region of interest" description="Disordered" evidence="8">
    <location>
        <begin position="399"/>
        <end position="428"/>
    </location>
</feature>
<feature type="domain" description="F-BAR" evidence="10">
    <location>
        <begin position="22"/>
        <end position="277"/>
    </location>
</feature>